<protein>
    <submittedName>
        <fullName evidence="5">Tetratricopeptide repeat protein</fullName>
    </submittedName>
</protein>
<dbReference type="GO" id="GO:0030968">
    <property type="term" value="P:endoplasmic reticulum unfolded protein response"/>
    <property type="evidence" value="ECO:0007669"/>
    <property type="project" value="TreeGrafter"/>
</dbReference>
<dbReference type="Pfam" id="PF14559">
    <property type="entry name" value="TPR_19"/>
    <property type="match status" value="1"/>
</dbReference>
<dbReference type="GO" id="GO:0000030">
    <property type="term" value="F:mannosyltransferase activity"/>
    <property type="evidence" value="ECO:0007669"/>
    <property type="project" value="TreeGrafter"/>
</dbReference>
<proteinExistence type="predicted"/>
<dbReference type="PROSITE" id="PS50005">
    <property type="entry name" value="TPR"/>
    <property type="match status" value="2"/>
</dbReference>
<comment type="caution">
    <text evidence="5">The sequence shown here is derived from an EMBL/GenBank/DDBJ whole genome shotgun (WGS) entry which is preliminary data.</text>
</comment>
<dbReference type="EMBL" id="PVNK01000159">
    <property type="protein sequence ID" value="PRP97413.1"/>
    <property type="molecule type" value="Genomic_DNA"/>
</dbReference>
<dbReference type="SUPFAM" id="SSF48452">
    <property type="entry name" value="TPR-like"/>
    <property type="match status" value="1"/>
</dbReference>
<dbReference type="Pfam" id="PF13181">
    <property type="entry name" value="TPR_8"/>
    <property type="match status" value="1"/>
</dbReference>
<dbReference type="RefSeq" id="WP_106392801.1">
    <property type="nucleotide sequence ID" value="NZ_PVNK01000159.1"/>
</dbReference>
<dbReference type="InterPro" id="IPR019734">
    <property type="entry name" value="TPR_rpt"/>
</dbReference>
<gene>
    <name evidence="5" type="ORF">ENSA5_34510</name>
</gene>
<feature type="repeat" description="TPR" evidence="3">
    <location>
        <begin position="628"/>
        <end position="661"/>
    </location>
</feature>
<evidence type="ECO:0000313" key="5">
    <source>
        <dbReference type="EMBL" id="PRP97413.1"/>
    </source>
</evidence>
<feature type="compositionally biased region" description="Acidic residues" evidence="4">
    <location>
        <begin position="1"/>
        <end position="19"/>
    </location>
</feature>
<dbReference type="PANTHER" id="PTHR44227:SF3">
    <property type="entry name" value="PROTEIN O-MANNOSYL-TRANSFERASE TMTC4"/>
    <property type="match status" value="1"/>
</dbReference>
<dbReference type="SMART" id="SM00028">
    <property type="entry name" value="TPR"/>
    <property type="match status" value="5"/>
</dbReference>
<accession>A0A2S9XX39</accession>
<keyword evidence="2 3" id="KW-0802">TPR repeat</keyword>
<dbReference type="AlphaFoldDB" id="A0A2S9XX39"/>
<reference evidence="5 6" key="1">
    <citation type="submission" date="2018-03" db="EMBL/GenBank/DDBJ databases">
        <title>Draft Genome Sequences of the Obligatory Marine Myxobacteria Enhygromyxa salina SWB005.</title>
        <authorList>
            <person name="Poehlein A."/>
            <person name="Moghaddam J.A."/>
            <person name="Harms H."/>
            <person name="Alanjari M."/>
            <person name="Koenig G.M."/>
            <person name="Daniel R."/>
            <person name="Schaeberle T.F."/>
        </authorList>
    </citation>
    <scope>NUCLEOTIDE SEQUENCE [LARGE SCALE GENOMIC DNA]</scope>
    <source>
        <strain evidence="5 6">SWB005</strain>
    </source>
</reference>
<evidence type="ECO:0000256" key="4">
    <source>
        <dbReference type="SAM" id="MobiDB-lite"/>
    </source>
</evidence>
<feature type="compositionally biased region" description="Basic and acidic residues" evidence="4">
    <location>
        <begin position="165"/>
        <end position="183"/>
    </location>
</feature>
<dbReference type="Proteomes" id="UP000237968">
    <property type="component" value="Unassembled WGS sequence"/>
</dbReference>
<evidence type="ECO:0000256" key="2">
    <source>
        <dbReference type="ARBA" id="ARBA00022803"/>
    </source>
</evidence>
<evidence type="ECO:0000256" key="1">
    <source>
        <dbReference type="ARBA" id="ARBA00022737"/>
    </source>
</evidence>
<sequence length="712" mass="76965">MAAEDDNSTTDTESDDTPVIEEGSAEAAQAAQAAQLAAMQKAASEIELVVLPLSCVNEGKGAPLSMGVQRWLAQELARTGLKAAAPVFTAIAEQQGRKVPALLIYRDEWTDQRALQGAVRFPNARRLIAADFSVSEEKLSLTMRLADIHLDEPGAEPSTPAPTEAKAEGETKAEGEGEAKAEGEGEDEEKIAGRLDTVATWTAEVSADGLGEKLFEGLQAMAEAVGQTVDHEGWAEAFGTSNKQAMLSFLVGLGNLSALQGRTVPATADQLLNPLMDAINRDPKMDGAMEALHAMTDILLALQSGDRSATPLCLQALSIAAQRRKDDPEAWHHLAVVARRLGDLPTAVNGFNQAFNLKPTSVQIAVDFIQTLRRAGDAENALKVAQHAVEQGNEAAPILALLGSLLIEIDDFDAAEPFLRRAVDEGQVPSAYGDLANVLWDRSDDGTEEQREDRVEALGLLETAVGLRHVAKSTIDMLLDLATDEEHEGAEKLLRLAGQEHAENPAVLTSLSTLMLESDEPEQAREWLDKLLALPRRSLDDDAFARRAVLGLELDDFEDRYEAAIDAVNSGDEKQQGTAAVFLREVIAKDARYWQPHLMLALAVRQTEGDAAALSHLMNAVRLRPNDAQIRQLIAAILRKQGRPREAVEHLRAVVALNPRDVDPVINLATCMRDANMFAEARQICTAALQMIPNHAQFQSILDSLPAETKAT</sequence>
<dbReference type="Gene3D" id="1.25.40.10">
    <property type="entry name" value="Tetratricopeptide repeat domain"/>
    <property type="match status" value="2"/>
</dbReference>
<dbReference type="InterPro" id="IPR011990">
    <property type="entry name" value="TPR-like_helical_dom_sf"/>
</dbReference>
<dbReference type="PANTHER" id="PTHR44227">
    <property type="match status" value="1"/>
</dbReference>
<feature type="region of interest" description="Disordered" evidence="4">
    <location>
        <begin position="1"/>
        <end position="26"/>
    </location>
</feature>
<evidence type="ECO:0000256" key="3">
    <source>
        <dbReference type="PROSITE-ProRule" id="PRU00339"/>
    </source>
</evidence>
<feature type="repeat" description="TPR" evidence="3">
    <location>
        <begin position="328"/>
        <end position="361"/>
    </location>
</feature>
<keyword evidence="6" id="KW-1185">Reference proteome</keyword>
<feature type="region of interest" description="Disordered" evidence="4">
    <location>
        <begin position="151"/>
        <end position="189"/>
    </location>
</feature>
<keyword evidence="1" id="KW-0677">Repeat</keyword>
<dbReference type="GO" id="GO:0035269">
    <property type="term" value="P:protein O-linked glycosylation via mannose"/>
    <property type="evidence" value="ECO:0007669"/>
    <property type="project" value="TreeGrafter"/>
</dbReference>
<evidence type="ECO:0000313" key="6">
    <source>
        <dbReference type="Proteomes" id="UP000237968"/>
    </source>
</evidence>
<dbReference type="InterPro" id="IPR052346">
    <property type="entry name" value="O-mannosyl-transferase_TMTC"/>
</dbReference>
<name>A0A2S9XX39_9BACT</name>
<organism evidence="5 6">
    <name type="scientific">Enhygromyxa salina</name>
    <dbReference type="NCBI Taxonomy" id="215803"/>
    <lineage>
        <taxon>Bacteria</taxon>
        <taxon>Pseudomonadati</taxon>
        <taxon>Myxococcota</taxon>
        <taxon>Polyangia</taxon>
        <taxon>Nannocystales</taxon>
        <taxon>Nannocystaceae</taxon>
        <taxon>Enhygromyxa</taxon>
    </lineage>
</organism>